<evidence type="ECO:0000256" key="1">
    <source>
        <dbReference type="SAM" id="MobiDB-lite"/>
    </source>
</evidence>
<keyword evidence="2" id="KW-1133">Transmembrane helix</keyword>
<feature type="compositionally biased region" description="Basic and acidic residues" evidence="1">
    <location>
        <begin position="144"/>
        <end position="157"/>
    </location>
</feature>
<dbReference type="EMBL" id="JAPNKA010000001">
    <property type="protein sequence ID" value="MCY1075750.1"/>
    <property type="molecule type" value="Genomic_DNA"/>
</dbReference>
<protein>
    <submittedName>
        <fullName evidence="3">Zf-HC2 domain-containing protein</fullName>
    </submittedName>
</protein>
<name>A0ABT4A273_9BACT</name>
<dbReference type="Gene3D" id="1.10.10.1320">
    <property type="entry name" value="Anti-sigma factor, zinc-finger domain"/>
    <property type="match status" value="1"/>
</dbReference>
<gene>
    <name evidence="3" type="ORF">OV287_14840</name>
</gene>
<dbReference type="Proteomes" id="UP001207654">
    <property type="component" value="Unassembled WGS sequence"/>
</dbReference>
<sequence length="168" mass="18063">MSEQPHLTAEMAAQYLHGLLEPQQRSFFEAHASQCDACARVLQREALAEVKLRGLARSEPSAPKRLLARSKPRLLLAVAGLAAAALALLLLRFQVFHPASSTQPTGAGTEVADQVIQCLSGDNRSACPPAAPYPDSSKRNSPPSRDKAEAQLREVPSDKPLAPADEYD</sequence>
<dbReference type="RefSeq" id="WP_267534665.1">
    <property type="nucleotide sequence ID" value="NZ_JAPNKA010000001.1"/>
</dbReference>
<feature type="region of interest" description="Disordered" evidence="1">
    <location>
        <begin position="126"/>
        <end position="168"/>
    </location>
</feature>
<keyword evidence="4" id="KW-1185">Reference proteome</keyword>
<feature type="transmembrane region" description="Helical" evidence="2">
    <location>
        <begin position="74"/>
        <end position="93"/>
    </location>
</feature>
<evidence type="ECO:0000313" key="4">
    <source>
        <dbReference type="Proteomes" id="UP001207654"/>
    </source>
</evidence>
<reference evidence="3 4" key="1">
    <citation type="submission" date="2022-11" db="EMBL/GenBank/DDBJ databases">
        <title>Minimal conservation of predation-associated metabolite biosynthetic gene clusters underscores biosynthetic potential of Myxococcota including descriptions for ten novel species: Archangium lansinium sp. nov., Myxococcus landrumus sp. nov., Nannocystis bai.</title>
        <authorList>
            <person name="Ahearne A."/>
            <person name="Stevens C."/>
            <person name="Phillips K."/>
        </authorList>
    </citation>
    <scope>NUCLEOTIDE SEQUENCE [LARGE SCALE GENOMIC DNA]</scope>
    <source>
        <strain evidence="3 4">MIWBW</strain>
    </source>
</reference>
<comment type="caution">
    <text evidence="3">The sequence shown here is derived from an EMBL/GenBank/DDBJ whole genome shotgun (WGS) entry which is preliminary data.</text>
</comment>
<keyword evidence="2" id="KW-0812">Transmembrane</keyword>
<evidence type="ECO:0000256" key="2">
    <source>
        <dbReference type="SAM" id="Phobius"/>
    </source>
</evidence>
<proteinExistence type="predicted"/>
<evidence type="ECO:0000313" key="3">
    <source>
        <dbReference type="EMBL" id="MCY1075750.1"/>
    </source>
</evidence>
<organism evidence="3 4">
    <name type="scientific">Archangium lansingense</name>
    <dbReference type="NCBI Taxonomy" id="2995310"/>
    <lineage>
        <taxon>Bacteria</taxon>
        <taxon>Pseudomonadati</taxon>
        <taxon>Myxococcota</taxon>
        <taxon>Myxococcia</taxon>
        <taxon>Myxococcales</taxon>
        <taxon>Cystobacterineae</taxon>
        <taxon>Archangiaceae</taxon>
        <taxon>Archangium</taxon>
    </lineage>
</organism>
<dbReference type="InterPro" id="IPR041916">
    <property type="entry name" value="Anti_sigma_zinc_sf"/>
</dbReference>
<accession>A0ABT4A273</accession>
<keyword evidence="2" id="KW-0472">Membrane</keyword>